<dbReference type="PANTHER" id="PTHR11923:SF105">
    <property type="entry name" value="PROTEIN CBR-SCAV-1"/>
    <property type="match status" value="1"/>
</dbReference>
<name>A0A0N4XX65_NIPBR</name>
<evidence type="ECO:0000256" key="7">
    <source>
        <dbReference type="SAM" id="Phobius"/>
    </source>
</evidence>
<keyword evidence="9" id="KW-1185">Reference proteome</keyword>
<dbReference type="EMBL" id="UYSL01019900">
    <property type="protein sequence ID" value="VDL71139.1"/>
    <property type="molecule type" value="Genomic_DNA"/>
</dbReference>
<reference evidence="10" key="1">
    <citation type="submission" date="2017-02" db="UniProtKB">
        <authorList>
            <consortium name="WormBaseParasite"/>
        </authorList>
    </citation>
    <scope>IDENTIFICATION</scope>
</reference>
<evidence type="ECO:0000256" key="3">
    <source>
        <dbReference type="ARBA" id="ARBA00022692"/>
    </source>
</evidence>
<dbReference type="PRINTS" id="PR01609">
    <property type="entry name" value="CD36FAMILY"/>
</dbReference>
<keyword evidence="5 7" id="KW-0472">Membrane</keyword>
<dbReference type="InterPro" id="IPR002159">
    <property type="entry name" value="CD36_fam"/>
</dbReference>
<evidence type="ECO:0000256" key="5">
    <source>
        <dbReference type="ARBA" id="ARBA00023136"/>
    </source>
</evidence>
<protein>
    <submittedName>
        <fullName evidence="10">Lysosome membrane protein 2 (inferred by orthology to a human protein)</fullName>
    </submittedName>
</protein>
<dbReference type="PANTHER" id="PTHR11923">
    <property type="entry name" value="SCAVENGER RECEPTOR CLASS B TYPE-1 SR-B1"/>
    <property type="match status" value="1"/>
</dbReference>
<evidence type="ECO:0000256" key="1">
    <source>
        <dbReference type="ARBA" id="ARBA00004370"/>
    </source>
</evidence>
<comment type="subcellular location">
    <subcellularLocation>
        <location evidence="1">Membrane</location>
    </subcellularLocation>
</comment>
<evidence type="ECO:0000256" key="4">
    <source>
        <dbReference type="ARBA" id="ARBA00022989"/>
    </source>
</evidence>
<evidence type="ECO:0000313" key="10">
    <source>
        <dbReference type="WBParaSite" id="NBR_0000754901-mRNA-1"/>
    </source>
</evidence>
<dbReference type="GO" id="GO:0005044">
    <property type="term" value="F:scavenger receptor activity"/>
    <property type="evidence" value="ECO:0007669"/>
    <property type="project" value="TreeGrafter"/>
</dbReference>
<keyword evidence="3 7" id="KW-0812">Transmembrane</keyword>
<gene>
    <name evidence="8" type="ORF">NBR_LOCUS7550</name>
</gene>
<dbReference type="WBParaSite" id="NBR_0000754901-mRNA-1">
    <property type="protein sequence ID" value="NBR_0000754901-mRNA-1"/>
    <property type="gene ID" value="NBR_0000754901"/>
</dbReference>
<keyword evidence="6" id="KW-0325">Glycoprotein</keyword>
<keyword evidence="4 7" id="KW-1133">Transmembrane helix</keyword>
<evidence type="ECO:0000313" key="8">
    <source>
        <dbReference type="EMBL" id="VDL71139.1"/>
    </source>
</evidence>
<comment type="similarity">
    <text evidence="2">Belongs to the CD36 family.</text>
</comment>
<feature type="transmembrane region" description="Helical" evidence="7">
    <location>
        <begin position="425"/>
        <end position="455"/>
    </location>
</feature>
<reference evidence="8 9" key="2">
    <citation type="submission" date="2018-11" db="EMBL/GenBank/DDBJ databases">
        <authorList>
            <consortium name="Pathogen Informatics"/>
        </authorList>
    </citation>
    <scope>NUCLEOTIDE SEQUENCE [LARGE SCALE GENOMIC DNA]</scope>
</reference>
<sequence length="466" mass="51890">MEFAQATRYVYNPSKSCQGCDPKVDTVTIPDISFFIGMTQIDALVVKFLGNQELVGICQMVLKEKCAELAALLEREIGTFMDLFRVGPFVTVTIDQLMFSGYVSPLVTKLADRIVQISNKLLGTKFGPVDPTPFIVTLNSDNGTTDTLYTTQTGKTDYSRSGYVVSFTNMSNMSLPSNGDKLPTQWWPGAETTTCNSGYALMLEGTSGIIFYVILEYFYEKKESNHGRSDGDFFKSFIDKTEELPIYISDVCRTAKLVFEKEVTVSGITGYRYLMPSSAFDYSIEENCGFCNPNTLSHYGAYDRPVNTSCLPSGLLDISGCQGSPIIMSKPHFYQASDIVRSFVPRFKATYDNDETTLDIEPLTGTVLSANKRLQINMLLNQFSTIGAYSVLRPGAYPIVWLNESFLIDDGTRNDLMSSLFTPKYIVEVICWCAIGLGGFLMILAGVIFIVNVIYRNGKEEDFKSR</sequence>
<evidence type="ECO:0000313" key="9">
    <source>
        <dbReference type="Proteomes" id="UP000271162"/>
    </source>
</evidence>
<dbReference type="OMA" id="YYGISAV"/>
<dbReference type="GO" id="GO:0016020">
    <property type="term" value="C:membrane"/>
    <property type="evidence" value="ECO:0007669"/>
    <property type="project" value="UniProtKB-SubCell"/>
</dbReference>
<organism evidence="10">
    <name type="scientific">Nippostrongylus brasiliensis</name>
    <name type="common">Rat hookworm</name>
    <dbReference type="NCBI Taxonomy" id="27835"/>
    <lineage>
        <taxon>Eukaryota</taxon>
        <taxon>Metazoa</taxon>
        <taxon>Ecdysozoa</taxon>
        <taxon>Nematoda</taxon>
        <taxon>Chromadorea</taxon>
        <taxon>Rhabditida</taxon>
        <taxon>Rhabditina</taxon>
        <taxon>Rhabditomorpha</taxon>
        <taxon>Strongyloidea</taxon>
        <taxon>Heligmosomidae</taxon>
        <taxon>Nippostrongylus</taxon>
    </lineage>
</organism>
<dbReference type="Pfam" id="PF01130">
    <property type="entry name" value="CD36"/>
    <property type="match status" value="1"/>
</dbReference>
<accession>A0A0N4XX65</accession>
<dbReference type="GO" id="GO:0005737">
    <property type="term" value="C:cytoplasm"/>
    <property type="evidence" value="ECO:0007669"/>
    <property type="project" value="TreeGrafter"/>
</dbReference>
<dbReference type="AlphaFoldDB" id="A0A0N4XX65"/>
<evidence type="ECO:0000256" key="2">
    <source>
        <dbReference type="ARBA" id="ARBA00010532"/>
    </source>
</evidence>
<proteinExistence type="inferred from homology"/>
<evidence type="ECO:0000256" key="6">
    <source>
        <dbReference type="ARBA" id="ARBA00023180"/>
    </source>
</evidence>
<dbReference type="STRING" id="27835.A0A0N4XX65"/>
<dbReference type="Proteomes" id="UP000271162">
    <property type="component" value="Unassembled WGS sequence"/>
</dbReference>